<evidence type="ECO:0000313" key="1">
    <source>
        <dbReference type="EMBL" id="MBB3984441.1"/>
    </source>
</evidence>
<gene>
    <name evidence="1" type="ORF">GGQ68_000757</name>
</gene>
<dbReference type="AlphaFoldDB" id="A0A7W6DJL0"/>
<dbReference type="EMBL" id="JACIEJ010000002">
    <property type="protein sequence ID" value="MBB3984441.1"/>
    <property type="molecule type" value="Genomic_DNA"/>
</dbReference>
<keyword evidence="2" id="KW-1185">Reference proteome</keyword>
<name>A0A7W6DJL0_9RHOB</name>
<sequence>MSDAVGHIPFDGAPNTRYCLSTERAFDLRIISLILLVSAAAPAAAQSVKFEGTVEAGVTNLAELPLFGAMDATASVPFPTSRPLSFEVGTYLYALDGKNPHETYAAFVWDGRIRLGVVRPAFDSVIPSVFEHTAPYLSYDRLEYTRSHNTVEAMRRTAVPWGMSVDGEMEALKWSVSAHGAHKGGFRTASAALSRESGRYEFAAALEGIWSDDGQHEGVNAKLGTRADFGSLDLSAAWLSMAANDRPNAIALKAELDLTGDYLITVMGEFSEDQEDDAYGLAVKRSFDQYGDAVLAATDGEAGPGLHLTYAYTF</sequence>
<comment type="caution">
    <text evidence="1">The sequence shown here is derived from an EMBL/GenBank/DDBJ whole genome shotgun (WGS) entry which is preliminary data.</text>
</comment>
<dbReference type="RefSeq" id="WP_183963068.1">
    <property type="nucleotide sequence ID" value="NZ_BAABBZ010000014.1"/>
</dbReference>
<proteinExistence type="predicted"/>
<organism evidence="1 2">
    <name type="scientific">Sagittula marina</name>
    <dbReference type="NCBI Taxonomy" id="943940"/>
    <lineage>
        <taxon>Bacteria</taxon>
        <taxon>Pseudomonadati</taxon>
        <taxon>Pseudomonadota</taxon>
        <taxon>Alphaproteobacteria</taxon>
        <taxon>Rhodobacterales</taxon>
        <taxon>Roseobacteraceae</taxon>
        <taxon>Sagittula</taxon>
    </lineage>
</organism>
<evidence type="ECO:0000313" key="2">
    <source>
        <dbReference type="Proteomes" id="UP000541426"/>
    </source>
</evidence>
<dbReference type="Proteomes" id="UP000541426">
    <property type="component" value="Unassembled WGS sequence"/>
</dbReference>
<protein>
    <submittedName>
        <fullName evidence="1">Uncharacterized protein</fullName>
    </submittedName>
</protein>
<accession>A0A7W6DJL0</accession>
<reference evidence="1 2" key="1">
    <citation type="submission" date="2020-08" db="EMBL/GenBank/DDBJ databases">
        <title>Genomic Encyclopedia of Type Strains, Phase IV (KMG-IV): sequencing the most valuable type-strain genomes for metagenomic binning, comparative biology and taxonomic classification.</title>
        <authorList>
            <person name="Goeker M."/>
        </authorList>
    </citation>
    <scope>NUCLEOTIDE SEQUENCE [LARGE SCALE GENOMIC DNA]</scope>
    <source>
        <strain evidence="1 2">DSM 102235</strain>
    </source>
</reference>